<evidence type="ECO:0000313" key="3">
    <source>
        <dbReference type="Proteomes" id="UP001189429"/>
    </source>
</evidence>
<feature type="compositionally biased region" description="Low complexity" evidence="1">
    <location>
        <begin position="129"/>
        <end position="138"/>
    </location>
</feature>
<gene>
    <name evidence="2" type="ORF">PCOR1329_LOCUS50197</name>
</gene>
<name>A0ABN9UQU4_9DINO</name>
<proteinExistence type="predicted"/>
<organism evidence="2 3">
    <name type="scientific">Prorocentrum cordatum</name>
    <dbReference type="NCBI Taxonomy" id="2364126"/>
    <lineage>
        <taxon>Eukaryota</taxon>
        <taxon>Sar</taxon>
        <taxon>Alveolata</taxon>
        <taxon>Dinophyceae</taxon>
        <taxon>Prorocentrales</taxon>
        <taxon>Prorocentraceae</taxon>
        <taxon>Prorocentrum</taxon>
    </lineage>
</organism>
<evidence type="ECO:0000313" key="2">
    <source>
        <dbReference type="EMBL" id="CAK0861566.1"/>
    </source>
</evidence>
<feature type="region of interest" description="Disordered" evidence="1">
    <location>
        <begin position="82"/>
        <end position="172"/>
    </location>
</feature>
<comment type="caution">
    <text evidence="2">The sequence shown here is derived from an EMBL/GenBank/DDBJ whole genome shotgun (WGS) entry which is preliminary data.</text>
</comment>
<reference evidence="2" key="1">
    <citation type="submission" date="2023-10" db="EMBL/GenBank/DDBJ databases">
        <authorList>
            <person name="Chen Y."/>
            <person name="Shah S."/>
            <person name="Dougan E. K."/>
            <person name="Thang M."/>
            <person name="Chan C."/>
        </authorList>
    </citation>
    <scope>NUCLEOTIDE SEQUENCE [LARGE SCALE GENOMIC DNA]</scope>
</reference>
<sequence length="172" mass="18316">MAAAFCGAPTPWLVRVLAFRGLERVQVASRSARTSHPLVRGDPARHGRCCEGGANHAASVSSTSPRSRRAVYAHRQRCQSREACDVSHWPGPHLAAGPESVQKAKMKMTKAPRTPPARAPEPKERARRSAAALRATPRTGRAPLAGHDARREPPDVGVKQASEGDGRAEGGA</sequence>
<keyword evidence="3" id="KW-1185">Reference proteome</keyword>
<feature type="compositionally biased region" description="Basic and acidic residues" evidence="1">
    <location>
        <begin position="162"/>
        <end position="172"/>
    </location>
</feature>
<dbReference type="EMBL" id="CAUYUJ010016072">
    <property type="protein sequence ID" value="CAK0861566.1"/>
    <property type="molecule type" value="Genomic_DNA"/>
</dbReference>
<accession>A0ABN9UQU4</accession>
<dbReference type="Proteomes" id="UP001189429">
    <property type="component" value="Unassembled WGS sequence"/>
</dbReference>
<evidence type="ECO:0000256" key="1">
    <source>
        <dbReference type="SAM" id="MobiDB-lite"/>
    </source>
</evidence>
<protein>
    <submittedName>
        <fullName evidence="2">Uncharacterized protein</fullName>
    </submittedName>
</protein>